<dbReference type="InterPro" id="IPR050587">
    <property type="entry name" value="GNT1/Glycosyltrans_8"/>
</dbReference>
<dbReference type="GO" id="GO:0008466">
    <property type="term" value="F:glycogenin glucosyltransferase activity"/>
    <property type="evidence" value="ECO:0007669"/>
    <property type="project" value="UniProtKB-EC"/>
</dbReference>
<evidence type="ECO:0000256" key="13">
    <source>
        <dbReference type="ARBA" id="ARBA00057883"/>
    </source>
</evidence>
<comment type="cofactor">
    <cofactor evidence="1">
        <name>Mn(2+)</name>
        <dbReference type="ChEBI" id="CHEBI:29035"/>
    </cofactor>
</comment>
<evidence type="ECO:0000256" key="12">
    <source>
        <dbReference type="ARBA" id="ARBA00052293"/>
    </source>
</evidence>
<dbReference type="GO" id="GO:0005978">
    <property type="term" value="P:glycogen biosynthetic process"/>
    <property type="evidence" value="ECO:0007669"/>
    <property type="project" value="UniProtKB-KW"/>
</dbReference>
<evidence type="ECO:0000256" key="3">
    <source>
        <dbReference type="ARBA" id="ARBA00022490"/>
    </source>
</evidence>
<evidence type="ECO:0000256" key="7">
    <source>
        <dbReference type="ARBA" id="ARBA00023180"/>
    </source>
</evidence>
<dbReference type="InterPro" id="IPR002495">
    <property type="entry name" value="Glyco_trans_8"/>
</dbReference>
<evidence type="ECO:0000256" key="10">
    <source>
        <dbReference type="ARBA" id="ARBA00038934"/>
    </source>
</evidence>
<keyword evidence="5" id="KW-0479">Metal-binding</keyword>
<sequence>MTSAFITVLTNTKYLPGALTLGHSLRDFETRHKLAILVAGVSKDAIKLLKDVFDDVIDVQPILSTSLEQLNDLGRVDLVATYTKILIWKQTQYDKIIYLDSDVLPLASLDSFFDVEIDEEYPIAASPDAGWPDIFNSGVFITIPANDTFNELMKLIQTSVSPSFDGGDQGLLNEFFLGSWKRLPFTFNVTPTAGYQYVPAFLRFKNDIKNIHFIGLNKPWLTRDSSIFAHGSFGKGYDIMTEFHQTWWSVFNKHYIGEIAGEIYQLSNTKSIEDVSDQGEGHLLDIPQLTNQWDKLTISDKGENDVDETQEIPAIFPWEGKRSQAERVFDQSTDFHV</sequence>
<name>A0A1V2L9T3_CYBFA</name>
<organism evidence="14 15">
    <name type="scientific">Cyberlindnera fabianii</name>
    <name type="common">Yeast</name>
    <name type="synonym">Hansenula fabianii</name>
    <dbReference type="NCBI Taxonomy" id="36022"/>
    <lineage>
        <taxon>Eukaryota</taxon>
        <taxon>Fungi</taxon>
        <taxon>Dikarya</taxon>
        <taxon>Ascomycota</taxon>
        <taxon>Saccharomycotina</taxon>
        <taxon>Saccharomycetes</taxon>
        <taxon>Phaffomycetales</taxon>
        <taxon>Phaffomycetaceae</taxon>
        <taxon>Cyberlindnera</taxon>
    </lineage>
</organism>
<evidence type="ECO:0000256" key="1">
    <source>
        <dbReference type="ARBA" id="ARBA00001936"/>
    </source>
</evidence>
<dbReference type="PANTHER" id="PTHR11183">
    <property type="entry name" value="GLYCOGENIN SUBFAMILY MEMBER"/>
    <property type="match status" value="1"/>
</dbReference>
<evidence type="ECO:0000256" key="8">
    <source>
        <dbReference type="ARBA" id="ARBA00023211"/>
    </source>
</evidence>
<comment type="subcellular location">
    <subcellularLocation>
        <location evidence="2">Cytoplasm</location>
    </subcellularLocation>
</comment>
<dbReference type="VEuPathDB" id="FungiDB:BON22_0950"/>
<evidence type="ECO:0000256" key="11">
    <source>
        <dbReference type="ARBA" id="ARBA00050886"/>
    </source>
</evidence>
<evidence type="ECO:0000313" key="14">
    <source>
        <dbReference type="EMBL" id="ONH68662.1"/>
    </source>
</evidence>
<keyword evidence="6" id="KW-0320">Glycogen biosynthesis</keyword>
<accession>A0A1V2L9T3</accession>
<keyword evidence="15" id="KW-1185">Reference proteome</keyword>
<keyword evidence="7" id="KW-0325">Glycoprotein</keyword>
<comment type="caution">
    <text evidence="14">The sequence shown here is derived from an EMBL/GenBank/DDBJ whole genome shotgun (WGS) entry which is preliminary data.</text>
</comment>
<evidence type="ECO:0000256" key="9">
    <source>
        <dbReference type="ARBA" id="ARBA00038162"/>
    </source>
</evidence>
<dbReference type="GO" id="GO:0046872">
    <property type="term" value="F:metal ion binding"/>
    <property type="evidence" value="ECO:0007669"/>
    <property type="project" value="UniProtKB-KW"/>
</dbReference>
<comment type="catalytic activity">
    <reaction evidence="11">
        <text>[1,4-alpha-D-glucosyl](n)-L-tyrosyl-[glycogenin] + UDP-alpha-D-glucose = [1,4-alpha-D-glucosyl](n+1)-L-tyrosyl-[glycogenin] + UDP + H(+)</text>
        <dbReference type="Rhea" id="RHEA:56560"/>
        <dbReference type="Rhea" id="RHEA-COMP:14606"/>
        <dbReference type="Rhea" id="RHEA-COMP:14607"/>
        <dbReference type="ChEBI" id="CHEBI:15378"/>
        <dbReference type="ChEBI" id="CHEBI:58223"/>
        <dbReference type="ChEBI" id="CHEBI:58885"/>
        <dbReference type="ChEBI" id="CHEBI:140574"/>
        <dbReference type="EC" id="2.4.1.186"/>
    </reaction>
</comment>
<dbReference type="Proteomes" id="UP000189513">
    <property type="component" value="Unassembled WGS sequence"/>
</dbReference>
<dbReference type="EC" id="2.4.1.186" evidence="10"/>
<proteinExistence type="inferred from homology"/>
<evidence type="ECO:0000256" key="4">
    <source>
        <dbReference type="ARBA" id="ARBA00022679"/>
    </source>
</evidence>
<dbReference type="SUPFAM" id="SSF53448">
    <property type="entry name" value="Nucleotide-diphospho-sugar transferases"/>
    <property type="match status" value="1"/>
</dbReference>
<evidence type="ECO:0000313" key="15">
    <source>
        <dbReference type="Proteomes" id="UP000189513"/>
    </source>
</evidence>
<keyword evidence="8" id="KW-0464">Manganese</keyword>
<comment type="function">
    <text evidence="13">Self-glucosylating initiator of glycogen synthesis. It catalyzes the formation of a short alpha (1,4)-glucosyl chain covalently attached via a glucose 1-O-tyrosyl linkage to internal tyrosine residues and these chains act as primers for the elongation reaction catalyzed by glycogen synthase.</text>
</comment>
<protein>
    <recommendedName>
        <fullName evidence="10">glycogenin glucosyltransferase</fullName>
        <ecNumber evidence="10">2.4.1.186</ecNumber>
    </recommendedName>
</protein>
<evidence type="ECO:0000256" key="6">
    <source>
        <dbReference type="ARBA" id="ARBA00023056"/>
    </source>
</evidence>
<dbReference type="OMA" id="KILIWKQ"/>
<dbReference type="Pfam" id="PF01501">
    <property type="entry name" value="Glyco_transf_8"/>
    <property type="match status" value="1"/>
</dbReference>
<evidence type="ECO:0000256" key="5">
    <source>
        <dbReference type="ARBA" id="ARBA00022723"/>
    </source>
</evidence>
<evidence type="ECO:0000256" key="2">
    <source>
        <dbReference type="ARBA" id="ARBA00004496"/>
    </source>
</evidence>
<keyword evidence="4" id="KW-0808">Transferase</keyword>
<comment type="catalytic activity">
    <reaction evidence="12">
        <text>L-tyrosyl-[glycogenin] + UDP-alpha-D-glucose = alpha-D-glucosyl-L-tyrosyl-[glycogenin] + UDP + H(+)</text>
        <dbReference type="Rhea" id="RHEA:23360"/>
        <dbReference type="Rhea" id="RHEA-COMP:14604"/>
        <dbReference type="Rhea" id="RHEA-COMP:14605"/>
        <dbReference type="ChEBI" id="CHEBI:15378"/>
        <dbReference type="ChEBI" id="CHEBI:46858"/>
        <dbReference type="ChEBI" id="CHEBI:58223"/>
        <dbReference type="ChEBI" id="CHEBI:58885"/>
        <dbReference type="ChEBI" id="CHEBI:140573"/>
        <dbReference type="EC" id="2.4.1.186"/>
    </reaction>
</comment>
<reference evidence="15" key="1">
    <citation type="journal article" date="2017" name="Genome Announc.">
        <title>Genome sequences of Cyberlindnera fabianii 65, Pichia kudriavzevii 129, and Saccharomyces cerevisiae 131 isolated from fermented masau fruits in Zimbabwe.</title>
        <authorList>
            <person name="van Rijswijck I.M.H."/>
            <person name="Derks M.F.L."/>
            <person name="Abee T."/>
            <person name="de Ridder D."/>
            <person name="Smid E.J."/>
        </authorList>
    </citation>
    <scope>NUCLEOTIDE SEQUENCE [LARGE SCALE GENOMIC DNA]</scope>
    <source>
        <strain evidence="15">65</strain>
    </source>
</reference>
<dbReference type="GO" id="GO:0005737">
    <property type="term" value="C:cytoplasm"/>
    <property type="evidence" value="ECO:0007669"/>
    <property type="project" value="UniProtKB-SubCell"/>
</dbReference>
<dbReference type="Gene3D" id="3.90.550.10">
    <property type="entry name" value="Spore Coat Polysaccharide Biosynthesis Protein SpsA, Chain A"/>
    <property type="match status" value="1"/>
</dbReference>
<dbReference type="STRING" id="36022.A0A1V2L9T3"/>
<dbReference type="CDD" id="cd02537">
    <property type="entry name" value="GT8_Glycogenin"/>
    <property type="match status" value="1"/>
</dbReference>
<dbReference type="EMBL" id="MPUK01000002">
    <property type="protein sequence ID" value="ONH68662.1"/>
    <property type="molecule type" value="Genomic_DNA"/>
</dbReference>
<keyword evidence="3" id="KW-0963">Cytoplasm</keyword>
<gene>
    <name evidence="14" type="ORF">BON22_0950</name>
</gene>
<dbReference type="FunFam" id="3.90.550.10:FF:000092">
    <property type="entry name" value="Glycogenin 2"/>
    <property type="match status" value="1"/>
</dbReference>
<dbReference type="AlphaFoldDB" id="A0A1V2L9T3"/>
<comment type="similarity">
    <text evidence="9">Belongs to the glycosyltransferase 8 family. Glycogenin subfamily.</text>
</comment>
<dbReference type="InterPro" id="IPR029044">
    <property type="entry name" value="Nucleotide-diphossugar_trans"/>
</dbReference>